<dbReference type="AlphaFoldDB" id="A0A0U5GT26"/>
<protein>
    <submittedName>
        <fullName evidence="1">Uncharacterized protein</fullName>
    </submittedName>
</protein>
<reference evidence="2" key="1">
    <citation type="journal article" date="2016" name="Genome Announc.">
        <title>Draft genome sequences of fungus Aspergillus calidoustus.</title>
        <authorList>
            <person name="Horn F."/>
            <person name="Linde J."/>
            <person name="Mattern D.J."/>
            <person name="Walther G."/>
            <person name="Guthke R."/>
            <person name="Scherlach K."/>
            <person name="Martin K."/>
            <person name="Brakhage A.A."/>
            <person name="Petzke L."/>
            <person name="Valiante V."/>
        </authorList>
    </citation>
    <scope>NUCLEOTIDE SEQUENCE [LARGE SCALE GENOMIC DNA]</scope>
    <source>
        <strain evidence="2">SF006504</strain>
    </source>
</reference>
<organism evidence="1 2">
    <name type="scientific">Aspergillus calidoustus</name>
    <dbReference type="NCBI Taxonomy" id="454130"/>
    <lineage>
        <taxon>Eukaryota</taxon>
        <taxon>Fungi</taxon>
        <taxon>Dikarya</taxon>
        <taxon>Ascomycota</taxon>
        <taxon>Pezizomycotina</taxon>
        <taxon>Eurotiomycetes</taxon>
        <taxon>Eurotiomycetidae</taxon>
        <taxon>Eurotiales</taxon>
        <taxon>Aspergillaceae</taxon>
        <taxon>Aspergillus</taxon>
        <taxon>Aspergillus subgen. Nidulantes</taxon>
    </lineage>
</organism>
<evidence type="ECO:0000313" key="2">
    <source>
        <dbReference type="Proteomes" id="UP000054771"/>
    </source>
</evidence>
<accession>A0A0U5GT26</accession>
<proteinExistence type="predicted"/>
<gene>
    <name evidence="1" type="ORF">ASPCAL07906</name>
</gene>
<dbReference type="EMBL" id="CDMC01000006">
    <property type="protein sequence ID" value="CEN61244.1"/>
    <property type="molecule type" value="Genomic_DNA"/>
</dbReference>
<evidence type="ECO:0000313" key="1">
    <source>
        <dbReference type="EMBL" id="CEN61244.1"/>
    </source>
</evidence>
<sequence>MLSLETIIALEHVEWTVSKSTRMFGAPLTIRLWRSVATEQTRDLTFGEATRAHRDAKCAALASKSLANNPFLCLLKKTDEQERRLDNLNHALQHMRSPRST</sequence>
<dbReference type="Proteomes" id="UP000054771">
    <property type="component" value="Unassembled WGS sequence"/>
</dbReference>
<name>A0A0U5GT26_ASPCI</name>
<keyword evidence="2" id="KW-1185">Reference proteome</keyword>